<dbReference type="InterPro" id="IPR053162">
    <property type="entry name" value="DnaD"/>
</dbReference>
<feature type="compositionally biased region" description="Polar residues" evidence="1">
    <location>
        <begin position="234"/>
        <end position="243"/>
    </location>
</feature>
<proteinExistence type="predicted"/>
<feature type="region of interest" description="Disordered" evidence="1">
    <location>
        <begin position="229"/>
        <end position="251"/>
    </location>
</feature>
<dbReference type="InterPro" id="IPR006343">
    <property type="entry name" value="DnaB/C_C"/>
</dbReference>
<dbReference type="Gene3D" id="1.10.10.630">
    <property type="entry name" value="DnaD domain-like"/>
    <property type="match status" value="1"/>
</dbReference>
<sequence>MNTGYIKLYRKVTNSFVWTNANMFKLWSLCLMKASHKESRFIFNGQEIAVSSGQFVTGRAVIEKEFNEGVPRDQQIVGRTLWRWLKKFENEQMLSISSTPKYSVITINNWDDYQVNDQQVSNNRPTSVQQLSTYKNEKNDKNEKNVVVVEEQQSVFQLYQSIFGMLNSVTTQNLEYWCNDLSTELVSEALKISAKSNARNFKYTESILRNWEQEGVKTLDDVKALAVKRERTTTKQQKSNTGHSDYDDLGF</sequence>
<evidence type="ECO:0000313" key="3">
    <source>
        <dbReference type="EMBL" id="DAF64024.1"/>
    </source>
</evidence>
<evidence type="ECO:0000259" key="2">
    <source>
        <dbReference type="Pfam" id="PF07261"/>
    </source>
</evidence>
<dbReference type="EMBL" id="BK032848">
    <property type="protein sequence ID" value="DAF64024.1"/>
    <property type="molecule type" value="Genomic_DNA"/>
</dbReference>
<dbReference type="Pfam" id="PF07261">
    <property type="entry name" value="DnaB_2"/>
    <property type="match status" value="1"/>
</dbReference>
<dbReference type="NCBIfam" id="TIGR01446">
    <property type="entry name" value="DnaD_dom"/>
    <property type="match status" value="1"/>
</dbReference>
<accession>A0A8S5TLN1</accession>
<reference evidence="3" key="1">
    <citation type="journal article" date="2021" name="Proc. Natl. Acad. Sci. U.S.A.">
        <title>A Catalog of Tens of Thousands of Viruses from Human Metagenomes Reveals Hidden Associations with Chronic Diseases.</title>
        <authorList>
            <person name="Tisza M.J."/>
            <person name="Buck C.B."/>
        </authorList>
    </citation>
    <scope>NUCLEOTIDE SEQUENCE</scope>
    <source>
        <strain evidence="3">Ct9Dg3</strain>
    </source>
</reference>
<organism evidence="3">
    <name type="scientific">Siphoviridae sp. ct9Dg3</name>
    <dbReference type="NCBI Taxonomy" id="2827792"/>
    <lineage>
        <taxon>Viruses</taxon>
        <taxon>Duplodnaviria</taxon>
        <taxon>Heunggongvirae</taxon>
        <taxon>Uroviricota</taxon>
        <taxon>Caudoviricetes</taxon>
    </lineage>
</organism>
<dbReference type="InterPro" id="IPR034829">
    <property type="entry name" value="DnaD-like_sf"/>
</dbReference>
<dbReference type="SUPFAM" id="SSF158499">
    <property type="entry name" value="DnaD domain-like"/>
    <property type="match status" value="1"/>
</dbReference>
<evidence type="ECO:0000256" key="1">
    <source>
        <dbReference type="SAM" id="MobiDB-lite"/>
    </source>
</evidence>
<dbReference type="PANTHER" id="PTHR37293">
    <property type="entry name" value="PHAGE REPLICATION PROTEIN-RELATED"/>
    <property type="match status" value="1"/>
</dbReference>
<protein>
    <submittedName>
        <fullName evidence="3">Replisome organizer</fullName>
    </submittedName>
</protein>
<feature type="domain" description="DnaB/C C-terminal" evidence="2">
    <location>
        <begin position="156"/>
        <end position="224"/>
    </location>
</feature>
<dbReference type="PANTHER" id="PTHR37293:SF5">
    <property type="entry name" value="DNA REPLICATION PROTEIN"/>
    <property type="match status" value="1"/>
</dbReference>
<name>A0A8S5TLN1_9CAUD</name>